<accession>A0AAU8KCF2</accession>
<gene>
    <name evidence="3" type="ORF">R1Y80_03295</name>
</gene>
<dbReference type="AlphaFoldDB" id="A0AAU8KCF2"/>
<proteinExistence type="predicted"/>
<dbReference type="Gene3D" id="3.30.565.10">
    <property type="entry name" value="Histidine kinase-like ATPase, C-terminal domain"/>
    <property type="match status" value="1"/>
</dbReference>
<dbReference type="InterPro" id="IPR003594">
    <property type="entry name" value="HATPase_dom"/>
</dbReference>
<reference evidence="3" key="1">
    <citation type="submission" date="2023-10" db="EMBL/GenBank/DDBJ databases">
        <title>Complete genome sequence of Streptomyces sp. JL1001.</title>
        <authorList>
            <person name="Jiang L."/>
        </authorList>
    </citation>
    <scope>NUCLEOTIDE SEQUENCE</scope>
    <source>
        <strain evidence="3">JL1001</strain>
    </source>
</reference>
<evidence type="ECO:0000256" key="1">
    <source>
        <dbReference type="ARBA" id="ARBA00022527"/>
    </source>
</evidence>
<keyword evidence="3" id="KW-0547">Nucleotide-binding</keyword>
<keyword evidence="1" id="KW-0808">Transferase</keyword>
<dbReference type="RefSeq" id="WP_159024768.1">
    <property type="nucleotide sequence ID" value="NZ_CP136798.1"/>
</dbReference>
<keyword evidence="1" id="KW-0723">Serine/threonine-protein kinase</keyword>
<dbReference type="GO" id="GO:0005524">
    <property type="term" value="F:ATP binding"/>
    <property type="evidence" value="ECO:0007669"/>
    <property type="project" value="UniProtKB-KW"/>
</dbReference>
<dbReference type="CDD" id="cd16936">
    <property type="entry name" value="HATPase_RsbW-like"/>
    <property type="match status" value="1"/>
</dbReference>
<protein>
    <submittedName>
        <fullName evidence="3">ATP-binding protein</fullName>
    </submittedName>
</protein>
<dbReference type="Pfam" id="PF13581">
    <property type="entry name" value="HATPase_c_2"/>
    <property type="match status" value="1"/>
</dbReference>
<dbReference type="EMBL" id="CP136798">
    <property type="protein sequence ID" value="XCN12721.1"/>
    <property type="molecule type" value="Genomic_DNA"/>
</dbReference>
<name>A0AAU8KCF2_9ACTN</name>
<dbReference type="SUPFAM" id="SSF55874">
    <property type="entry name" value="ATPase domain of HSP90 chaperone/DNA topoisomerase II/histidine kinase"/>
    <property type="match status" value="1"/>
</dbReference>
<sequence>MPLTLPVMSPPKAVHRLALRDDAEAPSELREWIAKRLMEHESELIGHDLALVASELASNAVVHGIAPAHACLIKVESPDSVRVRLEISDSGPGFDWTRAPVGEVTDLACGGRGLMIVAALSRAWGWRRVHQGHVVWAEFVSG</sequence>
<keyword evidence="3" id="KW-0067">ATP-binding</keyword>
<dbReference type="GO" id="GO:0004674">
    <property type="term" value="F:protein serine/threonine kinase activity"/>
    <property type="evidence" value="ECO:0007669"/>
    <property type="project" value="UniProtKB-KW"/>
</dbReference>
<evidence type="ECO:0000259" key="2">
    <source>
        <dbReference type="Pfam" id="PF13581"/>
    </source>
</evidence>
<evidence type="ECO:0000313" key="3">
    <source>
        <dbReference type="EMBL" id="XCN12721.1"/>
    </source>
</evidence>
<dbReference type="InterPro" id="IPR050267">
    <property type="entry name" value="Anti-sigma-factor_SerPK"/>
</dbReference>
<dbReference type="InterPro" id="IPR036890">
    <property type="entry name" value="HATPase_C_sf"/>
</dbReference>
<organism evidence="3">
    <name type="scientific">Streptomyces sp. JL1001</name>
    <dbReference type="NCBI Taxonomy" id="3078227"/>
    <lineage>
        <taxon>Bacteria</taxon>
        <taxon>Bacillati</taxon>
        <taxon>Actinomycetota</taxon>
        <taxon>Actinomycetes</taxon>
        <taxon>Kitasatosporales</taxon>
        <taxon>Streptomycetaceae</taxon>
        <taxon>Streptomyces</taxon>
    </lineage>
</organism>
<keyword evidence="1" id="KW-0418">Kinase</keyword>
<feature type="domain" description="Histidine kinase/HSP90-like ATPase" evidence="2">
    <location>
        <begin position="25"/>
        <end position="137"/>
    </location>
</feature>
<dbReference type="PANTHER" id="PTHR35526">
    <property type="entry name" value="ANTI-SIGMA-F FACTOR RSBW-RELATED"/>
    <property type="match status" value="1"/>
</dbReference>
<dbReference type="PANTHER" id="PTHR35526:SF3">
    <property type="entry name" value="ANTI-SIGMA-F FACTOR RSBW"/>
    <property type="match status" value="1"/>
</dbReference>